<protein>
    <recommendedName>
        <fullName evidence="5">Secreted protein</fullName>
    </recommendedName>
</protein>
<feature type="chain" id="PRO_5047068523" description="Secreted protein" evidence="2">
    <location>
        <begin position="33"/>
        <end position="282"/>
    </location>
</feature>
<reference evidence="4" key="1">
    <citation type="journal article" date="2019" name="Int. J. Syst. Evol. Microbiol.">
        <title>The Global Catalogue of Microorganisms (GCM) 10K type strain sequencing project: providing services to taxonomists for standard genome sequencing and annotation.</title>
        <authorList>
            <consortium name="The Broad Institute Genomics Platform"/>
            <consortium name="The Broad Institute Genome Sequencing Center for Infectious Disease"/>
            <person name="Wu L."/>
            <person name="Ma J."/>
        </authorList>
    </citation>
    <scope>NUCLEOTIDE SEQUENCE [LARGE SCALE GENOMIC DNA]</scope>
    <source>
        <strain evidence="4">CGMCC 4.7397</strain>
    </source>
</reference>
<organism evidence="3 4">
    <name type="scientific">Pseudonocardia lutea</name>
    <dbReference type="NCBI Taxonomy" id="2172015"/>
    <lineage>
        <taxon>Bacteria</taxon>
        <taxon>Bacillati</taxon>
        <taxon>Actinomycetota</taxon>
        <taxon>Actinomycetes</taxon>
        <taxon>Pseudonocardiales</taxon>
        <taxon>Pseudonocardiaceae</taxon>
        <taxon>Pseudonocardia</taxon>
    </lineage>
</organism>
<dbReference type="Proteomes" id="UP001596119">
    <property type="component" value="Unassembled WGS sequence"/>
</dbReference>
<evidence type="ECO:0000256" key="2">
    <source>
        <dbReference type="SAM" id="SignalP"/>
    </source>
</evidence>
<feature type="signal peptide" evidence="2">
    <location>
        <begin position="1"/>
        <end position="32"/>
    </location>
</feature>
<gene>
    <name evidence="3" type="ORF">ACFQH9_01510</name>
</gene>
<dbReference type="RefSeq" id="WP_379563343.1">
    <property type="nucleotide sequence ID" value="NZ_JBHSQK010000005.1"/>
</dbReference>
<keyword evidence="4" id="KW-1185">Reference proteome</keyword>
<evidence type="ECO:0008006" key="5">
    <source>
        <dbReference type="Google" id="ProtNLM"/>
    </source>
</evidence>
<feature type="compositionally biased region" description="Basic and acidic residues" evidence="1">
    <location>
        <begin position="246"/>
        <end position="270"/>
    </location>
</feature>
<sequence length="282" mass="29386">MKTSKFAGAGAAAVGAATAAAMLLLGSTAASAEPDVTSSAYVVETDGLLSVSPSPYAESRDGEHDRQSVADVSALPLRGKPGIGLSALVAEAEGHRAEATVAKVDLLGILRADTMRTWCDGADGGSAGVDLLDAAVLGTPVNVPLEGQKLPISPLLEITLNQQDRDDDSITVTGFTLTLLPGQDRRRELNDKEKEVAPDLIGLVRGSLPDLSQTPLRTVDDLLTALSPKGDLLRITVGSATCSLEQEHEKEKAAEPVVRKHQPEPGEAPRPEIVQKNLPVTG</sequence>
<evidence type="ECO:0000313" key="4">
    <source>
        <dbReference type="Proteomes" id="UP001596119"/>
    </source>
</evidence>
<feature type="region of interest" description="Disordered" evidence="1">
    <location>
        <begin position="246"/>
        <end position="282"/>
    </location>
</feature>
<name>A0ABW1I2D4_9PSEU</name>
<evidence type="ECO:0000313" key="3">
    <source>
        <dbReference type="EMBL" id="MFC5946953.1"/>
    </source>
</evidence>
<evidence type="ECO:0000256" key="1">
    <source>
        <dbReference type="SAM" id="MobiDB-lite"/>
    </source>
</evidence>
<comment type="caution">
    <text evidence="3">The sequence shown here is derived from an EMBL/GenBank/DDBJ whole genome shotgun (WGS) entry which is preliminary data.</text>
</comment>
<dbReference type="EMBL" id="JBHSQK010000005">
    <property type="protein sequence ID" value="MFC5946953.1"/>
    <property type="molecule type" value="Genomic_DNA"/>
</dbReference>
<accession>A0ABW1I2D4</accession>
<proteinExistence type="predicted"/>
<keyword evidence="2" id="KW-0732">Signal</keyword>